<evidence type="ECO:0008006" key="2">
    <source>
        <dbReference type="Google" id="ProtNLM"/>
    </source>
</evidence>
<dbReference type="InterPro" id="IPR008930">
    <property type="entry name" value="Terpenoid_cyclase/PrenylTrfase"/>
</dbReference>
<gene>
    <name evidence="1" type="ORF">B1B_08969</name>
</gene>
<organism evidence="1">
    <name type="scientific">mine drainage metagenome</name>
    <dbReference type="NCBI Taxonomy" id="410659"/>
    <lineage>
        <taxon>unclassified sequences</taxon>
        <taxon>metagenomes</taxon>
        <taxon>ecological metagenomes</taxon>
    </lineage>
</organism>
<proteinExistence type="predicted"/>
<reference evidence="1" key="1">
    <citation type="submission" date="2013-08" db="EMBL/GenBank/DDBJ databases">
        <authorList>
            <person name="Mendez C."/>
            <person name="Richter M."/>
            <person name="Ferrer M."/>
            <person name="Sanchez J."/>
        </authorList>
    </citation>
    <scope>NUCLEOTIDE SEQUENCE</scope>
</reference>
<comment type="caution">
    <text evidence="1">The sequence shown here is derived from an EMBL/GenBank/DDBJ whole genome shotgun (WGS) entry which is preliminary data.</text>
</comment>
<protein>
    <recommendedName>
        <fullName evidence="2">Squalene cyclase C-terminal domain-containing protein</fullName>
    </recommendedName>
</protein>
<evidence type="ECO:0000313" key="1">
    <source>
        <dbReference type="EMBL" id="EQD56727.1"/>
    </source>
</evidence>
<dbReference type="Gene3D" id="1.50.10.20">
    <property type="match status" value="1"/>
</dbReference>
<dbReference type="SUPFAM" id="SSF48239">
    <property type="entry name" value="Terpenoid cyclases/Protein prenyltransferases"/>
    <property type="match status" value="1"/>
</dbReference>
<name>T1AHN6_9ZZZZ</name>
<sequence length="199" mass="23006">MVRSLLQFGYGDDPRIRVSLDWLVKTADPKGGWSCFERGRNLDSWEGLSAFAAYPRDRWTPAMTGCVDRAAEFFLDRELHRQGERYAPWYRFHYPVHYYYDLLVGLEVLTALGRGGDPRLAFAWDLLEGKRRKDGRWVMDAVHPDVEGSLAEWFRAHPSRRPTPFTLEPAGKPSKTITFRALRSLQRAGRSCLDPETQE</sequence>
<dbReference type="AlphaFoldDB" id="T1AHN6"/>
<accession>T1AHN6</accession>
<dbReference type="EMBL" id="AUZY01005891">
    <property type="protein sequence ID" value="EQD56727.1"/>
    <property type="molecule type" value="Genomic_DNA"/>
</dbReference>
<reference evidence="1" key="2">
    <citation type="journal article" date="2014" name="ISME J.">
        <title>Microbial stratification in low pH oxic and suboxic macroscopic growths along an acid mine drainage.</title>
        <authorList>
            <person name="Mendez-Garcia C."/>
            <person name="Mesa V."/>
            <person name="Sprenger R.R."/>
            <person name="Richter M."/>
            <person name="Diez M.S."/>
            <person name="Solano J."/>
            <person name="Bargiela R."/>
            <person name="Golyshina O.V."/>
            <person name="Manteca A."/>
            <person name="Ramos J.L."/>
            <person name="Gallego J.R."/>
            <person name="Llorente I."/>
            <person name="Martins Dos Santos V.A."/>
            <person name="Jensen O.N."/>
            <person name="Pelaez A.I."/>
            <person name="Sanchez J."/>
            <person name="Ferrer M."/>
        </authorList>
    </citation>
    <scope>NUCLEOTIDE SEQUENCE</scope>
</reference>